<evidence type="ECO:0000256" key="1">
    <source>
        <dbReference type="SAM" id="MobiDB-lite"/>
    </source>
</evidence>
<dbReference type="AlphaFoldDB" id="A0A1D8GFA1"/>
<dbReference type="InterPro" id="IPR036582">
    <property type="entry name" value="Mao_N_sf"/>
</dbReference>
<reference evidence="3 4" key="1">
    <citation type="submission" date="2016-09" db="EMBL/GenBank/DDBJ databases">
        <title>Genomic analysis reveals versatility of anaerobic energy metabolism of Geosporobacter ferrireducens IRF9 of phylum Firmicutes.</title>
        <authorList>
            <person name="Kim S.-J."/>
        </authorList>
    </citation>
    <scope>NUCLEOTIDE SEQUENCE [LARGE SCALE GENOMIC DNA]</scope>
    <source>
        <strain evidence="3 4">IRF9</strain>
    </source>
</reference>
<protein>
    <recommendedName>
        <fullName evidence="2">Copper amine oxidase-like N-terminal domain-containing protein</fullName>
    </recommendedName>
</protein>
<feature type="region of interest" description="Disordered" evidence="1">
    <location>
        <begin position="141"/>
        <end position="209"/>
    </location>
</feature>
<feature type="domain" description="Copper amine oxidase-like N-terminal" evidence="2">
    <location>
        <begin position="32"/>
        <end position="138"/>
    </location>
</feature>
<dbReference type="InterPro" id="IPR012854">
    <property type="entry name" value="Cu_amine_oxidase-like_N"/>
</dbReference>
<dbReference type="KEGG" id="gfe:Gferi_08225"/>
<dbReference type="RefSeq" id="WP_069975381.1">
    <property type="nucleotide sequence ID" value="NZ_CP017269.1"/>
</dbReference>
<organism evidence="3 4">
    <name type="scientific">Geosporobacter ferrireducens</name>
    <dbReference type="NCBI Taxonomy" id="1424294"/>
    <lineage>
        <taxon>Bacteria</taxon>
        <taxon>Bacillati</taxon>
        <taxon>Bacillota</taxon>
        <taxon>Clostridia</taxon>
        <taxon>Peptostreptococcales</taxon>
        <taxon>Thermotaleaceae</taxon>
        <taxon>Geosporobacter</taxon>
    </lineage>
</organism>
<accession>A0A1D8GFA1</accession>
<evidence type="ECO:0000313" key="3">
    <source>
        <dbReference type="EMBL" id="AOT69565.1"/>
    </source>
</evidence>
<evidence type="ECO:0000259" key="2">
    <source>
        <dbReference type="Pfam" id="PF07833"/>
    </source>
</evidence>
<name>A0A1D8GFA1_9FIRM</name>
<feature type="compositionally biased region" description="Acidic residues" evidence="1">
    <location>
        <begin position="174"/>
        <end position="209"/>
    </location>
</feature>
<gene>
    <name evidence="3" type="ORF">Gferi_08225</name>
</gene>
<dbReference type="Gene3D" id="3.30.457.10">
    <property type="entry name" value="Copper amine oxidase-like, N-terminal domain"/>
    <property type="match status" value="1"/>
</dbReference>
<dbReference type="EMBL" id="CP017269">
    <property type="protein sequence ID" value="AOT69565.1"/>
    <property type="molecule type" value="Genomic_DNA"/>
</dbReference>
<keyword evidence="4" id="KW-1185">Reference proteome</keyword>
<sequence>MKKASILLLILTLVLTMGLTGVYAEEPIKVSVDGTILNFDVNPTVIEGRTLVPLRAIFEALGAEIEWENTTKTVTATKEDIKITLEIGSKYATVNGEEKELEVEGKIIDDRAMVPARFIAESLGASVEWNAEEKTVVIASAATTESATEPVDEASAPGEEVTEATDEASAPGEEVTEAADEDSTPSEDVTETADEDSAPSEEVAEDSAN</sequence>
<dbReference type="Pfam" id="PF07833">
    <property type="entry name" value="Cu_amine_oxidN1"/>
    <property type="match status" value="1"/>
</dbReference>
<evidence type="ECO:0000313" key="4">
    <source>
        <dbReference type="Proteomes" id="UP000095743"/>
    </source>
</evidence>
<dbReference type="STRING" id="1424294.Gferi_08225"/>
<dbReference type="OrthoDB" id="2379109at2"/>
<dbReference type="Proteomes" id="UP000095743">
    <property type="component" value="Chromosome"/>
</dbReference>
<dbReference type="SUPFAM" id="SSF55383">
    <property type="entry name" value="Copper amine oxidase, domain N"/>
    <property type="match status" value="1"/>
</dbReference>
<proteinExistence type="predicted"/>